<reference evidence="2 3" key="1">
    <citation type="submission" date="2017-02" db="EMBL/GenBank/DDBJ databases">
        <title>Whole genome sequencing of Rhodanobacter lindaniclasticus DSM 17932.</title>
        <authorList>
            <person name="Kumar S."/>
            <person name="Patil P."/>
            <person name="Patil P.B."/>
        </authorList>
    </citation>
    <scope>NUCLEOTIDE SEQUENCE [LARGE SCALE GENOMIC DNA]</scope>
    <source>
        <strain evidence="2 3">DSM 17932</strain>
    </source>
</reference>
<dbReference type="GO" id="GO:0008168">
    <property type="term" value="F:methyltransferase activity"/>
    <property type="evidence" value="ECO:0007669"/>
    <property type="project" value="TreeGrafter"/>
</dbReference>
<dbReference type="PANTHER" id="PTHR43591">
    <property type="entry name" value="METHYLTRANSFERASE"/>
    <property type="match status" value="1"/>
</dbReference>
<dbReference type="Pfam" id="PF13649">
    <property type="entry name" value="Methyltransf_25"/>
    <property type="match status" value="1"/>
</dbReference>
<dbReference type="AlphaFoldDB" id="A0A4S3KLL2"/>
<evidence type="ECO:0000313" key="3">
    <source>
        <dbReference type="Proteomes" id="UP000306317"/>
    </source>
</evidence>
<dbReference type="InterPro" id="IPR041698">
    <property type="entry name" value="Methyltransf_25"/>
</dbReference>
<sequence length="240" mass="27097">MNFDYERDTRGFYQNDDTARRYHHMFMSPKGWRNLPSRLVARRERRAIETLLDQVPHRTALDLPAGTGKLAGIFAARGTRVVASDISASMLKLAEAEYARAGCIDVRFQVEDATDLARFREGSFDVAVCLRLMHRVPSGLRRRMLREFARIAPYTIVSYGIETGFHKKRRELRAAVFGGGRDPLCFCSVEQARVELSPDFEVLRQTWIAPALSQEMVFLLRSRRGRAGAFGAAGEPGSTP</sequence>
<dbReference type="InterPro" id="IPR029063">
    <property type="entry name" value="SAM-dependent_MTases_sf"/>
</dbReference>
<feature type="domain" description="Methyltransferase" evidence="1">
    <location>
        <begin position="61"/>
        <end position="151"/>
    </location>
</feature>
<dbReference type="CDD" id="cd02440">
    <property type="entry name" value="AdoMet_MTases"/>
    <property type="match status" value="1"/>
</dbReference>
<dbReference type="PANTHER" id="PTHR43591:SF24">
    <property type="entry name" value="2-METHOXY-6-POLYPRENYL-1,4-BENZOQUINOL METHYLASE, MITOCHONDRIAL"/>
    <property type="match status" value="1"/>
</dbReference>
<evidence type="ECO:0000259" key="1">
    <source>
        <dbReference type="Pfam" id="PF13649"/>
    </source>
</evidence>
<comment type="caution">
    <text evidence="2">The sequence shown here is derived from an EMBL/GenBank/DDBJ whole genome shotgun (WGS) entry which is preliminary data.</text>
</comment>
<dbReference type="Gene3D" id="3.40.50.150">
    <property type="entry name" value="Vaccinia Virus protein VP39"/>
    <property type="match status" value="1"/>
</dbReference>
<gene>
    <name evidence="2" type="ORF">B1991_02955</name>
</gene>
<protein>
    <recommendedName>
        <fullName evidence="1">Methyltransferase domain-containing protein</fullName>
    </recommendedName>
</protein>
<dbReference type="RefSeq" id="WP_168709567.1">
    <property type="nucleotide sequence ID" value="NZ_MWIO01000010.1"/>
</dbReference>
<dbReference type="EMBL" id="MWIO01000010">
    <property type="protein sequence ID" value="THD09278.1"/>
    <property type="molecule type" value="Genomic_DNA"/>
</dbReference>
<evidence type="ECO:0000313" key="2">
    <source>
        <dbReference type="EMBL" id="THD09278.1"/>
    </source>
</evidence>
<organism evidence="2 3">
    <name type="scientific">Rhodanobacter lindaniclasticus</name>
    <dbReference type="NCBI Taxonomy" id="75310"/>
    <lineage>
        <taxon>Bacteria</taxon>
        <taxon>Pseudomonadati</taxon>
        <taxon>Pseudomonadota</taxon>
        <taxon>Gammaproteobacteria</taxon>
        <taxon>Lysobacterales</taxon>
        <taxon>Rhodanobacteraceae</taxon>
        <taxon>Rhodanobacter</taxon>
    </lineage>
</organism>
<name>A0A4S3KLL2_9GAMM</name>
<dbReference type="SUPFAM" id="SSF53335">
    <property type="entry name" value="S-adenosyl-L-methionine-dependent methyltransferases"/>
    <property type="match status" value="1"/>
</dbReference>
<accession>A0A4S3KLL2</accession>
<keyword evidence="3" id="KW-1185">Reference proteome</keyword>
<dbReference type="Proteomes" id="UP000306317">
    <property type="component" value="Unassembled WGS sequence"/>
</dbReference>
<proteinExistence type="predicted"/>